<keyword evidence="3" id="KW-1185">Reference proteome</keyword>
<dbReference type="EMBL" id="BPLR01005216">
    <property type="protein sequence ID" value="GIY00719.1"/>
    <property type="molecule type" value="Genomic_DNA"/>
</dbReference>
<sequence length="94" mass="10380">MNLALPDKSDYSPKSMQKAPTSQLHRLLSPAAPANRSLLKRLNPPGLIPKTEYQQEPPFSPELFSISSVARSRNDISVPVDRLLVPGILLLGRH</sequence>
<feature type="compositionally biased region" description="Polar residues" evidence="1">
    <location>
        <begin position="12"/>
        <end position="24"/>
    </location>
</feature>
<accession>A0AAV4PWX9</accession>
<proteinExistence type="predicted"/>
<evidence type="ECO:0000313" key="2">
    <source>
        <dbReference type="EMBL" id="GIY00719.1"/>
    </source>
</evidence>
<name>A0AAV4PWX9_CAEEX</name>
<organism evidence="2 3">
    <name type="scientific">Caerostris extrusa</name>
    <name type="common">Bark spider</name>
    <name type="synonym">Caerostris bankana</name>
    <dbReference type="NCBI Taxonomy" id="172846"/>
    <lineage>
        <taxon>Eukaryota</taxon>
        <taxon>Metazoa</taxon>
        <taxon>Ecdysozoa</taxon>
        <taxon>Arthropoda</taxon>
        <taxon>Chelicerata</taxon>
        <taxon>Arachnida</taxon>
        <taxon>Araneae</taxon>
        <taxon>Araneomorphae</taxon>
        <taxon>Entelegynae</taxon>
        <taxon>Araneoidea</taxon>
        <taxon>Araneidae</taxon>
        <taxon>Caerostris</taxon>
    </lineage>
</organism>
<reference evidence="2 3" key="1">
    <citation type="submission" date="2021-06" db="EMBL/GenBank/DDBJ databases">
        <title>Caerostris extrusa draft genome.</title>
        <authorList>
            <person name="Kono N."/>
            <person name="Arakawa K."/>
        </authorList>
    </citation>
    <scope>NUCLEOTIDE SEQUENCE [LARGE SCALE GENOMIC DNA]</scope>
</reference>
<evidence type="ECO:0000256" key="1">
    <source>
        <dbReference type="SAM" id="MobiDB-lite"/>
    </source>
</evidence>
<comment type="caution">
    <text evidence="2">The sequence shown here is derived from an EMBL/GenBank/DDBJ whole genome shotgun (WGS) entry which is preliminary data.</text>
</comment>
<feature type="region of interest" description="Disordered" evidence="1">
    <location>
        <begin position="1"/>
        <end position="26"/>
    </location>
</feature>
<dbReference type="Proteomes" id="UP001054945">
    <property type="component" value="Unassembled WGS sequence"/>
</dbReference>
<dbReference type="AlphaFoldDB" id="A0AAV4PWX9"/>
<protein>
    <submittedName>
        <fullName evidence="2">Uncharacterized protein</fullName>
    </submittedName>
</protein>
<evidence type="ECO:0000313" key="3">
    <source>
        <dbReference type="Proteomes" id="UP001054945"/>
    </source>
</evidence>
<gene>
    <name evidence="2" type="ORF">CEXT_167961</name>
</gene>